<protein>
    <submittedName>
        <fullName evidence="2">Uncharacterized protein</fullName>
    </submittedName>
</protein>
<keyword evidence="1" id="KW-1133">Transmembrane helix</keyword>
<evidence type="ECO:0000256" key="1">
    <source>
        <dbReference type="SAM" id="Phobius"/>
    </source>
</evidence>
<organism evidence="2 3">
    <name type="scientific">Natronincola peptidivorans</name>
    <dbReference type="NCBI Taxonomy" id="426128"/>
    <lineage>
        <taxon>Bacteria</taxon>
        <taxon>Bacillati</taxon>
        <taxon>Bacillota</taxon>
        <taxon>Clostridia</taxon>
        <taxon>Peptostreptococcales</taxon>
        <taxon>Natronincolaceae</taxon>
        <taxon>Natronincola</taxon>
    </lineage>
</organism>
<reference evidence="2 3" key="1">
    <citation type="submission" date="2016-10" db="EMBL/GenBank/DDBJ databases">
        <authorList>
            <person name="de Groot N.N."/>
        </authorList>
    </citation>
    <scope>NUCLEOTIDE SEQUENCE [LARGE SCALE GENOMIC DNA]</scope>
    <source>
        <strain evidence="2 3">DSM 18979</strain>
    </source>
</reference>
<dbReference type="InterPro" id="IPR054200">
    <property type="entry name" value="DUF6905"/>
</dbReference>
<keyword evidence="1" id="KW-0812">Transmembrane</keyword>
<feature type="transmembrane region" description="Helical" evidence="1">
    <location>
        <begin position="62"/>
        <end position="83"/>
    </location>
</feature>
<feature type="transmembrane region" description="Helical" evidence="1">
    <location>
        <begin position="90"/>
        <end position="110"/>
    </location>
</feature>
<evidence type="ECO:0000313" key="2">
    <source>
        <dbReference type="EMBL" id="SET28733.1"/>
    </source>
</evidence>
<keyword evidence="1" id="KW-0472">Membrane</keyword>
<dbReference type="EMBL" id="FOHU01000007">
    <property type="protein sequence ID" value="SET28733.1"/>
    <property type="molecule type" value="Genomic_DNA"/>
</dbReference>
<dbReference type="STRING" id="426128.SAMN05660297_01924"/>
<dbReference type="OrthoDB" id="1028168at2"/>
<dbReference type="AlphaFoldDB" id="A0A1I0D8Z4"/>
<sequence>MTLPLAITTMAGGFIFPFLIRLVWGKMVDEWGMAGGYMAAGFIVGLSWTLNHGVGLMYQTGPAWVDMAFAAFSGLFVASALSGDNVGKGLVNAFFAIVGGTIGGLILSMMI</sequence>
<evidence type="ECO:0000313" key="3">
    <source>
        <dbReference type="Proteomes" id="UP000199568"/>
    </source>
</evidence>
<feature type="transmembrane region" description="Helical" evidence="1">
    <location>
        <begin position="6"/>
        <end position="24"/>
    </location>
</feature>
<feature type="transmembrane region" description="Helical" evidence="1">
    <location>
        <begin position="31"/>
        <end position="50"/>
    </location>
</feature>
<dbReference type="RefSeq" id="WP_090442897.1">
    <property type="nucleotide sequence ID" value="NZ_FOHU01000007.1"/>
</dbReference>
<accession>A0A1I0D8Z4</accession>
<keyword evidence="3" id="KW-1185">Reference proteome</keyword>
<dbReference type="Proteomes" id="UP000199568">
    <property type="component" value="Unassembled WGS sequence"/>
</dbReference>
<dbReference type="Pfam" id="PF21846">
    <property type="entry name" value="DUF6905"/>
    <property type="match status" value="1"/>
</dbReference>
<gene>
    <name evidence="2" type="ORF">SAMN05660297_01924</name>
</gene>
<name>A0A1I0D8Z4_9FIRM</name>
<proteinExistence type="predicted"/>